<evidence type="ECO:0000256" key="4">
    <source>
        <dbReference type="SAM" id="Phobius"/>
    </source>
</evidence>
<dbReference type="Proteomes" id="UP000765845">
    <property type="component" value="Unassembled WGS sequence"/>
</dbReference>
<dbReference type="InterPro" id="IPR045584">
    <property type="entry name" value="Pilin-like"/>
</dbReference>
<evidence type="ECO:0000313" key="6">
    <source>
        <dbReference type="Proteomes" id="UP000765845"/>
    </source>
</evidence>
<evidence type="ECO:0000256" key="2">
    <source>
        <dbReference type="ARBA" id="ARBA00022481"/>
    </source>
</evidence>
<name>A0ABX1GIR4_9GAMM</name>
<dbReference type="NCBIfam" id="TIGR02532">
    <property type="entry name" value="IV_pilin_GFxxxE"/>
    <property type="match status" value="1"/>
</dbReference>
<gene>
    <name evidence="5" type="ORF">HCU74_15765</name>
</gene>
<dbReference type="Pfam" id="PF07963">
    <property type="entry name" value="N_methyl"/>
    <property type="match status" value="1"/>
</dbReference>
<sequence length="187" mass="18316">MKKVQQGFTLIELMIVVAIIGILAAVALPAYQDYTARSRVAEGLALAGEAKMIVVDNASNVTPAANGGLGAGYGTSAAAGVATTPCTAAGTCVQTVGDNGVTANTSPNVLTITITTATGQIDVAFGNRVSAAGSNVVSLIPTVNGGALAAAVRPTGAIIWTCYAAGKTNAPASATLPGNLAPAECRA</sequence>
<dbReference type="PANTHER" id="PTHR30093">
    <property type="entry name" value="GENERAL SECRETION PATHWAY PROTEIN G"/>
    <property type="match status" value="1"/>
</dbReference>
<feature type="transmembrane region" description="Helical" evidence="4">
    <location>
        <begin position="7"/>
        <end position="31"/>
    </location>
</feature>
<organism evidence="5 6">
    <name type="scientific">Spongiibacter thalassae</name>
    <dbReference type="NCBI Taxonomy" id="2721624"/>
    <lineage>
        <taxon>Bacteria</taxon>
        <taxon>Pseudomonadati</taxon>
        <taxon>Pseudomonadota</taxon>
        <taxon>Gammaproteobacteria</taxon>
        <taxon>Cellvibrionales</taxon>
        <taxon>Spongiibacteraceae</taxon>
        <taxon>Spongiibacter</taxon>
    </lineage>
</organism>
<dbReference type="InterPro" id="IPR001082">
    <property type="entry name" value="Pilin"/>
</dbReference>
<keyword evidence="2" id="KW-0488">Methylation</keyword>
<comment type="caution">
    <text evidence="5">The sequence shown here is derived from an EMBL/GenBank/DDBJ whole genome shotgun (WGS) entry which is preliminary data.</text>
</comment>
<keyword evidence="4" id="KW-0812">Transmembrane</keyword>
<dbReference type="SUPFAM" id="SSF54523">
    <property type="entry name" value="Pili subunits"/>
    <property type="match status" value="1"/>
</dbReference>
<dbReference type="EMBL" id="JAAWWK010000006">
    <property type="protein sequence ID" value="NKI18866.1"/>
    <property type="molecule type" value="Genomic_DNA"/>
</dbReference>
<evidence type="ECO:0000256" key="3">
    <source>
        <dbReference type="RuleBase" id="RU000389"/>
    </source>
</evidence>
<dbReference type="PANTHER" id="PTHR30093:SF34">
    <property type="entry name" value="PREPILIN PEPTIDASE-DEPENDENT PROTEIN D"/>
    <property type="match status" value="1"/>
</dbReference>
<reference evidence="5 6" key="1">
    <citation type="submission" date="2020-04" db="EMBL/GenBank/DDBJ databases">
        <authorList>
            <person name="Yoon J."/>
        </authorList>
    </citation>
    <scope>NUCLEOTIDE SEQUENCE [LARGE SCALE GENOMIC DNA]</scope>
    <source>
        <strain evidence="5 6">KMU-166</strain>
    </source>
</reference>
<dbReference type="RefSeq" id="WP_168451386.1">
    <property type="nucleotide sequence ID" value="NZ_JAAWWK010000006.1"/>
</dbReference>
<proteinExistence type="inferred from homology"/>
<keyword evidence="4" id="KW-1133">Transmembrane helix</keyword>
<accession>A0ABX1GIR4</accession>
<evidence type="ECO:0000313" key="5">
    <source>
        <dbReference type="EMBL" id="NKI18866.1"/>
    </source>
</evidence>
<keyword evidence="4" id="KW-0472">Membrane</keyword>
<keyword evidence="3" id="KW-0281">Fimbrium</keyword>
<keyword evidence="6" id="KW-1185">Reference proteome</keyword>
<evidence type="ECO:0000256" key="1">
    <source>
        <dbReference type="ARBA" id="ARBA00005233"/>
    </source>
</evidence>
<dbReference type="Pfam" id="PF00114">
    <property type="entry name" value="Pilin"/>
    <property type="match status" value="1"/>
</dbReference>
<comment type="similarity">
    <text evidence="1 3">Belongs to the N-Me-Phe pilin family.</text>
</comment>
<dbReference type="InterPro" id="IPR012902">
    <property type="entry name" value="N_methyl_site"/>
</dbReference>
<dbReference type="Gene3D" id="3.30.700.10">
    <property type="entry name" value="Glycoprotein, Type 4 Pilin"/>
    <property type="match status" value="1"/>
</dbReference>
<protein>
    <submittedName>
        <fullName evidence="5">Pilin</fullName>
    </submittedName>
</protein>
<dbReference type="PROSITE" id="PS00409">
    <property type="entry name" value="PROKAR_NTER_METHYL"/>
    <property type="match status" value="1"/>
</dbReference>